<organism evidence="2 4">
    <name type="scientific">Agrobacterium vitis</name>
    <name type="common">Rhizobium vitis</name>
    <dbReference type="NCBI Taxonomy" id="373"/>
    <lineage>
        <taxon>Bacteria</taxon>
        <taxon>Pseudomonadati</taxon>
        <taxon>Pseudomonadota</taxon>
        <taxon>Alphaproteobacteria</taxon>
        <taxon>Hyphomicrobiales</taxon>
        <taxon>Rhizobiaceae</taxon>
        <taxon>Rhizobium/Agrobacterium group</taxon>
        <taxon>Agrobacterium</taxon>
    </lineage>
</organism>
<reference evidence="3 4" key="1">
    <citation type="submission" date="2019-11" db="EMBL/GenBank/DDBJ databases">
        <title>Whole-genome sequencing of Allorhizobium vitis.</title>
        <authorList>
            <person name="Gan H.M."/>
            <person name="Savka M.A."/>
        </authorList>
    </citation>
    <scope>NUCLEOTIDE SEQUENCE [LARGE SCALE GENOMIC DNA]</scope>
    <source>
        <strain evidence="2 4">RF2/1</strain>
        <strain evidence="1 3">T1/7</strain>
    </source>
</reference>
<comment type="caution">
    <text evidence="2">The sequence shown here is derived from an EMBL/GenBank/DDBJ whole genome shotgun (WGS) entry which is preliminary data.</text>
</comment>
<evidence type="ECO:0000313" key="2">
    <source>
        <dbReference type="EMBL" id="MUP08841.1"/>
    </source>
</evidence>
<proteinExistence type="predicted"/>
<protein>
    <submittedName>
        <fullName evidence="2">ROK family protein</fullName>
    </submittedName>
</protein>
<dbReference type="Pfam" id="PF00480">
    <property type="entry name" value="ROK"/>
    <property type="match status" value="1"/>
</dbReference>
<dbReference type="InterPro" id="IPR000600">
    <property type="entry name" value="ROK"/>
</dbReference>
<gene>
    <name evidence="2" type="ORF">BBK91_002975</name>
    <name evidence="1" type="ORF">BBL17_005450</name>
</gene>
<evidence type="ECO:0000313" key="1">
    <source>
        <dbReference type="EMBL" id="MUO41237.1"/>
    </source>
</evidence>
<sequence>MDEKPQIVLAVDVGGSHVKIMNSVDGVESKAVSGPEMDAAAMAEAVETLASGMDYDVIAIGYPGPVVHNRILTEPHNLAAGWTGFDFAKRFGKPVRIVNDALMQAMGSYDGGRMLFLGLGTGLGAAMIVNYVTQPMELAHLPYRKGRSYEDYLGQASLKERGHRKWEKHVLRAVEQLSAALEPDYVVIGGGNVTKLKTLPTNARHGDNANAFKGGFALWLDSRFQT</sequence>
<dbReference type="SUPFAM" id="SSF53067">
    <property type="entry name" value="Actin-like ATPase domain"/>
    <property type="match status" value="1"/>
</dbReference>
<name>A0ABD6H446_AGRVI</name>
<evidence type="ECO:0000313" key="3">
    <source>
        <dbReference type="Proteomes" id="UP000179454"/>
    </source>
</evidence>
<dbReference type="Gene3D" id="3.30.420.40">
    <property type="match status" value="2"/>
</dbReference>
<dbReference type="EMBL" id="MBFE02000003">
    <property type="protein sequence ID" value="MUO41237.1"/>
    <property type="molecule type" value="Genomic_DNA"/>
</dbReference>
<evidence type="ECO:0000313" key="4">
    <source>
        <dbReference type="Proteomes" id="UP000179536"/>
    </source>
</evidence>
<dbReference type="EMBL" id="MBFA02000002">
    <property type="protein sequence ID" value="MUP08841.1"/>
    <property type="molecule type" value="Genomic_DNA"/>
</dbReference>
<keyword evidence="3" id="KW-1185">Reference proteome</keyword>
<dbReference type="Proteomes" id="UP000179454">
    <property type="component" value="Unassembled WGS sequence"/>
</dbReference>
<dbReference type="RefSeq" id="WP_015918615.1">
    <property type="nucleotide sequence ID" value="NZ_MBFA02000002.1"/>
</dbReference>
<dbReference type="InterPro" id="IPR043129">
    <property type="entry name" value="ATPase_NBD"/>
</dbReference>
<dbReference type="AlphaFoldDB" id="A0ABD6H446"/>
<accession>A0ABD6H446</accession>
<dbReference type="Proteomes" id="UP000179536">
    <property type="component" value="Unassembled WGS sequence"/>
</dbReference>